<evidence type="ECO:0000256" key="1">
    <source>
        <dbReference type="ARBA" id="ARBA00022614"/>
    </source>
</evidence>
<dbReference type="PANTHER" id="PTHR45712">
    <property type="entry name" value="AGAP008170-PA"/>
    <property type="match status" value="1"/>
</dbReference>
<dbReference type="AlphaFoldDB" id="A0A9N9X0L9"/>
<accession>A0A9N9X0L9</accession>
<dbReference type="Proteomes" id="UP001153620">
    <property type="component" value="Chromosome 4"/>
</dbReference>
<dbReference type="GO" id="GO:0005615">
    <property type="term" value="C:extracellular space"/>
    <property type="evidence" value="ECO:0007669"/>
    <property type="project" value="TreeGrafter"/>
</dbReference>
<dbReference type="Gene3D" id="3.30.710.10">
    <property type="entry name" value="Potassium Channel Kv1.1, Chain A"/>
    <property type="match status" value="1"/>
</dbReference>
<dbReference type="SMART" id="SM00369">
    <property type="entry name" value="LRR_TYP"/>
    <property type="match status" value="2"/>
</dbReference>
<dbReference type="InterPro" id="IPR003591">
    <property type="entry name" value="Leu-rich_rpt_typical-subtyp"/>
</dbReference>
<dbReference type="PANTHER" id="PTHR45712:SF22">
    <property type="entry name" value="INSULIN-LIKE GROWTH FACTOR-BINDING PROTEIN COMPLEX ACID LABILE SUBUNIT"/>
    <property type="match status" value="1"/>
</dbReference>
<dbReference type="InterPro" id="IPR032675">
    <property type="entry name" value="LRR_dom_sf"/>
</dbReference>
<sequence>MKIKCQFGRDTFSDISYSCKILSEIINEDEPLEFDIKHDVGKSNADVKEITFEHCNMAKVPKGLTKIFPNFQTLIISCSGLEKLQQEDMAEYKKLKKIDFSNNRIEFLPGDLFDDFENLEEIYFDDNQLTVIEPELLDKLEKLKYASFDYNPNFTSSVNCNNKQALVDFKELLLEKFLENSENVKNYLKKSIEKSQNLKIELKFEKQINSYITSKYQKCFHSDIEAYLQDKSTKDFQIQIDEHEFPVHKFLLAARSPTLAELLKNNPEVENLG</sequence>
<protein>
    <recommendedName>
        <fullName evidence="3">BTB domain-containing protein</fullName>
    </recommendedName>
</protein>
<dbReference type="PROSITE" id="PS50097">
    <property type="entry name" value="BTB"/>
    <property type="match status" value="1"/>
</dbReference>
<dbReference type="Gene3D" id="3.80.10.10">
    <property type="entry name" value="Ribonuclease Inhibitor"/>
    <property type="match status" value="1"/>
</dbReference>
<proteinExistence type="predicted"/>
<reference evidence="4" key="2">
    <citation type="submission" date="2022-10" db="EMBL/GenBank/DDBJ databases">
        <authorList>
            <consortium name="ENA_rothamsted_submissions"/>
            <consortium name="culmorum"/>
            <person name="King R."/>
        </authorList>
    </citation>
    <scope>NUCLEOTIDE SEQUENCE</scope>
</reference>
<dbReference type="SUPFAM" id="SSF54695">
    <property type="entry name" value="POZ domain"/>
    <property type="match status" value="1"/>
</dbReference>
<keyword evidence="2" id="KW-0677">Repeat</keyword>
<keyword evidence="1" id="KW-0433">Leucine-rich repeat</keyword>
<keyword evidence="5" id="KW-1185">Reference proteome</keyword>
<dbReference type="Pfam" id="PF13855">
    <property type="entry name" value="LRR_8"/>
    <property type="match status" value="1"/>
</dbReference>
<gene>
    <name evidence="4" type="ORF">CHIRRI_LOCUS13929</name>
</gene>
<evidence type="ECO:0000256" key="2">
    <source>
        <dbReference type="ARBA" id="ARBA00022737"/>
    </source>
</evidence>
<dbReference type="InterPro" id="IPR000210">
    <property type="entry name" value="BTB/POZ_dom"/>
</dbReference>
<dbReference type="SUPFAM" id="SSF52058">
    <property type="entry name" value="L domain-like"/>
    <property type="match status" value="1"/>
</dbReference>
<organism evidence="4 5">
    <name type="scientific">Chironomus riparius</name>
    <dbReference type="NCBI Taxonomy" id="315576"/>
    <lineage>
        <taxon>Eukaryota</taxon>
        <taxon>Metazoa</taxon>
        <taxon>Ecdysozoa</taxon>
        <taxon>Arthropoda</taxon>
        <taxon>Hexapoda</taxon>
        <taxon>Insecta</taxon>
        <taxon>Pterygota</taxon>
        <taxon>Neoptera</taxon>
        <taxon>Endopterygota</taxon>
        <taxon>Diptera</taxon>
        <taxon>Nematocera</taxon>
        <taxon>Chironomoidea</taxon>
        <taxon>Chironomidae</taxon>
        <taxon>Chironominae</taxon>
        <taxon>Chironomus</taxon>
    </lineage>
</organism>
<dbReference type="CDD" id="cd18186">
    <property type="entry name" value="BTB_POZ_ZBTB_KLHL-like"/>
    <property type="match status" value="1"/>
</dbReference>
<evidence type="ECO:0000259" key="3">
    <source>
        <dbReference type="PROSITE" id="PS50097"/>
    </source>
</evidence>
<reference evidence="4" key="1">
    <citation type="submission" date="2022-01" db="EMBL/GenBank/DDBJ databases">
        <authorList>
            <person name="King R."/>
        </authorList>
    </citation>
    <scope>NUCLEOTIDE SEQUENCE</scope>
</reference>
<dbReference type="InterPro" id="IPR001611">
    <property type="entry name" value="Leu-rich_rpt"/>
</dbReference>
<feature type="domain" description="BTB" evidence="3">
    <location>
        <begin position="234"/>
        <end position="273"/>
    </location>
</feature>
<dbReference type="EMBL" id="OU895880">
    <property type="protein sequence ID" value="CAG9811120.1"/>
    <property type="molecule type" value="Genomic_DNA"/>
</dbReference>
<dbReference type="Pfam" id="PF00651">
    <property type="entry name" value="BTB"/>
    <property type="match status" value="1"/>
</dbReference>
<evidence type="ECO:0000313" key="5">
    <source>
        <dbReference type="Proteomes" id="UP001153620"/>
    </source>
</evidence>
<dbReference type="InterPro" id="IPR050333">
    <property type="entry name" value="SLRP"/>
</dbReference>
<evidence type="ECO:0000313" key="4">
    <source>
        <dbReference type="EMBL" id="CAG9811120.1"/>
    </source>
</evidence>
<dbReference type="InterPro" id="IPR011333">
    <property type="entry name" value="SKP1/BTB/POZ_sf"/>
</dbReference>
<name>A0A9N9X0L9_9DIPT</name>